<evidence type="ECO:0000313" key="2">
    <source>
        <dbReference type="EMBL" id="KAA8898927.1"/>
    </source>
</evidence>
<dbReference type="EMBL" id="SWFS01000534">
    <property type="protein sequence ID" value="KAA8898927.1"/>
    <property type="molecule type" value="Genomic_DNA"/>
</dbReference>
<protein>
    <submittedName>
        <fullName evidence="2">Uncharacterized protein</fullName>
    </submittedName>
</protein>
<dbReference type="Proteomes" id="UP000761534">
    <property type="component" value="Unassembled WGS sequence"/>
</dbReference>
<proteinExistence type="predicted"/>
<accession>A0A642UHA6</accession>
<evidence type="ECO:0000313" key="3">
    <source>
        <dbReference type="Proteomes" id="UP000761534"/>
    </source>
</evidence>
<dbReference type="VEuPathDB" id="FungiDB:TRICI_006436"/>
<name>A0A642UHA6_9ASCO</name>
<dbReference type="AlphaFoldDB" id="A0A642UHA6"/>
<comment type="caution">
    <text evidence="2">The sequence shown here is derived from an EMBL/GenBank/DDBJ whole genome shotgun (WGS) entry which is preliminary data.</text>
</comment>
<evidence type="ECO:0000256" key="1">
    <source>
        <dbReference type="SAM" id="Phobius"/>
    </source>
</evidence>
<reference evidence="2" key="1">
    <citation type="journal article" date="2019" name="G3 (Bethesda)">
        <title>Genome Assemblies of Two Rare Opportunistic Yeast Pathogens: Diutina rugosa (syn. Candida rugosa) and Trichomonascus ciferrii (syn. Candida ciferrii).</title>
        <authorList>
            <person name="Mixao V."/>
            <person name="Saus E."/>
            <person name="Hansen A.P."/>
            <person name="Lass-Florl C."/>
            <person name="Gabaldon T."/>
        </authorList>
    </citation>
    <scope>NUCLEOTIDE SEQUENCE</scope>
    <source>
        <strain evidence="2">CBS 4856</strain>
    </source>
</reference>
<organism evidence="2 3">
    <name type="scientific">Trichomonascus ciferrii</name>
    <dbReference type="NCBI Taxonomy" id="44093"/>
    <lineage>
        <taxon>Eukaryota</taxon>
        <taxon>Fungi</taxon>
        <taxon>Dikarya</taxon>
        <taxon>Ascomycota</taxon>
        <taxon>Saccharomycotina</taxon>
        <taxon>Dipodascomycetes</taxon>
        <taxon>Dipodascales</taxon>
        <taxon>Trichomonascaceae</taxon>
        <taxon>Trichomonascus</taxon>
        <taxon>Trichomonascus ciferrii complex</taxon>
    </lineage>
</organism>
<gene>
    <name evidence="2" type="ORF">TRICI_006436</name>
</gene>
<keyword evidence="1" id="KW-0472">Membrane</keyword>
<keyword evidence="3" id="KW-1185">Reference proteome</keyword>
<feature type="transmembrane region" description="Helical" evidence="1">
    <location>
        <begin position="108"/>
        <end position="134"/>
    </location>
</feature>
<keyword evidence="1" id="KW-1133">Transmembrane helix</keyword>
<keyword evidence="1" id="KW-0812">Transmembrane</keyword>
<sequence length="160" mass="18074">MVPFINQLFDLDVLDIRFPCGIAGIIPDSTRIASIGVDFNTHQVSSYSYFGVLQWFNVSIRHPGLLNRDQLLEVHTQVQLNAQFKLNCFHSTNRSRRACQTLDPIHKLFLLFFPFHVLLHLFVSLLPLIISALATQLDPDSEESACCDVASVASNYLLLD</sequence>